<gene>
    <name evidence="6" type="ORF">HZI73_20745</name>
</gene>
<dbReference type="Proteomes" id="UP000683246">
    <property type="component" value="Chromosome"/>
</dbReference>
<sequence length="661" mass="74285">MYKTVGMVAHVDAGKTTLLEQILYHTHTIREAGRVDKQNTFLDYHTIEKERGITVFSDQAVTTYGKMTLQLVDTPGHVDFSTEMERAVRILDYAVIILSAVEGIEGHTETVWQLLRQYQIPTLFFINKLDRVGADLSGVIQDIKEHFTEDVVLLTKPSWDQQCIDNLLNEPTTSLIECAAERDDTLMERYLNDEKIPLHQLKAVIGRHFNEGQLFPCLCGSALQGVGIKPLLDILEDLLHTEHHALNDAVLSGRVYKIRHDEAGHKLAFIKLDSGHLHVKDTIEHTLQDGEKRVEKINQIRLYHGTKYTTVESAQANQLIAVTGLNHAYVGEGIGNLPDDKRYSLIPTLQAKVIYDEKVHPKEILHIFTLLTEEDPALDVLWNETLGEMHIKVMGTIQLEILTSLIAERFNQSITFGSPEILYKETIHTKTHGFGHFEPLKHYAEIELDIEPRPRNSGISFSTTCRVDTLHTRWQRLCEKNIPDACKKGILTGSPMTDVHITLTSGKSHVKHTSGGDFRQATFRAVRQGIEQVEAILLEPYYRFRIKVEQTLSGRVMTDITSMDGTFDPPVTSGNYTIITGLVPVSTAMHYPTALASFTSGKGHVSFIYAGYDNCHNTEEVITRLAYNKDADKDYTSTSIFCSHGKAYGVKGCDIASHLNG</sequence>
<dbReference type="Gene3D" id="3.30.230.10">
    <property type="match status" value="1"/>
</dbReference>
<dbReference type="InterPro" id="IPR020568">
    <property type="entry name" value="Ribosomal_Su5_D2-typ_SF"/>
</dbReference>
<dbReference type="InterPro" id="IPR000795">
    <property type="entry name" value="T_Tr_GTP-bd_dom"/>
</dbReference>
<evidence type="ECO:0000313" key="6">
    <source>
        <dbReference type="EMBL" id="QUI24581.1"/>
    </source>
</evidence>
<evidence type="ECO:0000256" key="3">
    <source>
        <dbReference type="ARBA" id="ARBA00023134"/>
    </source>
</evidence>
<dbReference type="InterPro" id="IPR000640">
    <property type="entry name" value="EFG_V-like"/>
</dbReference>
<dbReference type="SUPFAM" id="SSF54980">
    <property type="entry name" value="EF-G C-terminal domain-like"/>
    <property type="match status" value="2"/>
</dbReference>
<dbReference type="AlphaFoldDB" id="A0A8J8SIG9"/>
<dbReference type="Pfam" id="PF00009">
    <property type="entry name" value="GTP_EFTU"/>
    <property type="match status" value="1"/>
</dbReference>
<dbReference type="InterPro" id="IPR005517">
    <property type="entry name" value="Transl_elong_EFG/EF2_IV"/>
</dbReference>
<proteinExistence type="predicted"/>
<dbReference type="SMART" id="SM00889">
    <property type="entry name" value="EFG_IV"/>
    <property type="match status" value="1"/>
</dbReference>
<evidence type="ECO:0000256" key="4">
    <source>
        <dbReference type="ARBA" id="ARBA00023251"/>
    </source>
</evidence>
<protein>
    <submittedName>
        <fullName evidence="6">TetM/TetW/TetO/TetS family tetracycline resistance ribosomal protection protein</fullName>
    </submittedName>
</protein>
<dbReference type="GO" id="GO:0005525">
    <property type="term" value="F:GTP binding"/>
    <property type="evidence" value="ECO:0007669"/>
    <property type="project" value="UniProtKB-KW"/>
</dbReference>
<dbReference type="SUPFAM" id="SSF54211">
    <property type="entry name" value="Ribosomal protein S5 domain 2-like"/>
    <property type="match status" value="1"/>
</dbReference>
<name>A0A8J8SIG9_9FIRM</name>
<accession>A0A8J8SIG9</accession>
<evidence type="ECO:0000313" key="7">
    <source>
        <dbReference type="Proteomes" id="UP000683246"/>
    </source>
</evidence>
<keyword evidence="7" id="KW-1185">Reference proteome</keyword>
<dbReference type="InterPro" id="IPR009000">
    <property type="entry name" value="Transl_B-barrel_sf"/>
</dbReference>
<dbReference type="PROSITE" id="PS51722">
    <property type="entry name" value="G_TR_2"/>
    <property type="match status" value="1"/>
</dbReference>
<dbReference type="InterPro" id="IPR014721">
    <property type="entry name" value="Ribsml_uS5_D2-typ_fold_subgr"/>
</dbReference>
<organism evidence="6 7">
    <name type="scientific">Vallitalea pronyensis</name>
    <dbReference type="NCBI Taxonomy" id="1348613"/>
    <lineage>
        <taxon>Bacteria</taxon>
        <taxon>Bacillati</taxon>
        <taxon>Bacillota</taxon>
        <taxon>Clostridia</taxon>
        <taxon>Lachnospirales</taxon>
        <taxon>Vallitaleaceae</taxon>
        <taxon>Vallitalea</taxon>
    </lineage>
</organism>
<dbReference type="Gene3D" id="3.40.50.300">
    <property type="entry name" value="P-loop containing nucleotide triphosphate hydrolases"/>
    <property type="match status" value="1"/>
</dbReference>
<keyword evidence="1" id="KW-0547">Nucleotide-binding</keyword>
<dbReference type="SMART" id="SM00838">
    <property type="entry name" value="EFG_C"/>
    <property type="match status" value="1"/>
</dbReference>
<dbReference type="Pfam" id="PF00679">
    <property type="entry name" value="EFG_C"/>
    <property type="match status" value="1"/>
</dbReference>
<dbReference type="RefSeq" id="WP_212695273.1">
    <property type="nucleotide sequence ID" value="NZ_CP058649.1"/>
</dbReference>
<dbReference type="EMBL" id="CP058649">
    <property type="protein sequence ID" value="QUI24581.1"/>
    <property type="molecule type" value="Genomic_DNA"/>
</dbReference>
<dbReference type="KEGG" id="vpy:HZI73_20745"/>
<dbReference type="GO" id="GO:0032790">
    <property type="term" value="P:ribosome disassembly"/>
    <property type="evidence" value="ECO:0007669"/>
    <property type="project" value="TreeGrafter"/>
</dbReference>
<dbReference type="SUPFAM" id="SSF52540">
    <property type="entry name" value="P-loop containing nucleoside triphosphate hydrolases"/>
    <property type="match status" value="1"/>
</dbReference>
<dbReference type="SUPFAM" id="SSF50447">
    <property type="entry name" value="Translation proteins"/>
    <property type="match status" value="1"/>
</dbReference>
<keyword evidence="4" id="KW-0046">Antibiotic resistance</keyword>
<dbReference type="InterPro" id="IPR005225">
    <property type="entry name" value="Small_GTP-bd"/>
</dbReference>
<dbReference type="Pfam" id="PF03764">
    <property type="entry name" value="EFG_IV"/>
    <property type="match status" value="1"/>
</dbReference>
<dbReference type="Gene3D" id="3.30.70.870">
    <property type="entry name" value="Elongation Factor G (Translational Gtpase), domain 3"/>
    <property type="match status" value="1"/>
</dbReference>
<dbReference type="PANTHER" id="PTHR43261">
    <property type="entry name" value="TRANSLATION ELONGATION FACTOR G-RELATED"/>
    <property type="match status" value="1"/>
</dbReference>
<keyword evidence="3" id="KW-0342">GTP-binding</keyword>
<dbReference type="InterPro" id="IPR027417">
    <property type="entry name" value="P-loop_NTPase"/>
</dbReference>
<dbReference type="GO" id="GO:0003924">
    <property type="term" value="F:GTPase activity"/>
    <property type="evidence" value="ECO:0007669"/>
    <property type="project" value="InterPro"/>
</dbReference>
<dbReference type="Gene3D" id="3.30.70.240">
    <property type="match status" value="1"/>
</dbReference>
<feature type="domain" description="Tr-type G" evidence="5">
    <location>
        <begin position="1"/>
        <end position="243"/>
    </location>
</feature>
<evidence type="ECO:0000259" key="5">
    <source>
        <dbReference type="PROSITE" id="PS51722"/>
    </source>
</evidence>
<dbReference type="PANTHER" id="PTHR43261:SF1">
    <property type="entry name" value="RIBOSOME-RELEASING FACTOR 2, MITOCHONDRIAL"/>
    <property type="match status" value="1"/>
</dbReference>
<keyword evidence="2" id="KW-0648">Protein biosynthesis</keyword>
<reference evidence="6" key="1">
    <citation type="submission" date="2020-07" db="EMBL/GenBank/DDBJ databases">
        <title>Vallitalea pronyensis genome.</title>
        <authorList>
            <person name="Postec A."/>
        </authorList>
    </citation>
    <scope>NUCLEOTIDE SEQUENCE</scope>
    <source>
        <strain evidence="6">FatNI3</strain>
    </source>
</reference>
<dbReference type="GO" id="GO:0006412">
    <property type="term" value="P:translation"/>
    <property type="evidence" value="ECO:0007669"/>
    <property type="project" value="UniProtKB-KW"/>
</dbReference>
<evidence type="ECO:0000256" key="1">
    <source>
        <dbReference type="ARBA" id="ARBA00022741"/>
    </source>
</evidence>
<dbReference type="InterPro" id="IPR035647">
    <property type="entry name" value="EFG_III/V"/>
</dbReference>
<dbReference type="Gene3D" id="2.40.30.10">
    <property type="entry name" value="Translation factors"/>
    <property type="match status" value="1"/>
</dbReference>
<dbReference type="InterPro" id="IPR035650">
    <property type="entry name" value="Tet_C"/>
</dbReference>
<evidence type="ECO:0000256" key="2">
    <source>
        <dbReference type="ARBA" id="ARBA00022917"/>
    </source>
</evidence>
<dbReference type="CDD" id="cd03711">
    <property type="entry name" value="Tet_C"/>
    <property type="match status" value="1"/>
</dbReference>
<dbReference type="PRINTS" id="PR00315">
    <property type="entry name" value="ELONGATNFCT"/>
</dbReference>
<dbReference type="GO" id="GO:0046677">
    <property type="term" value="P:response to antibiotic"/>
    <property type="evidence" value="ECO:0007669"/>
    <property type="project" value="UniProtKB-KW"/>
</dbReference>
<dbReference type="NCBIfam" id="TIGR00231">
    <property type="entry name" value="small_GTP"/>
    <property type="match status" value="1"/>
</dbReference>
<dbReference type="PRINTS" id="PR01037">
    <property type="entry name" value="TCRTETOQM"/>
</dbReference>